<keyword evidence="3" id="KW-1185">Reference proteome</keyword>
<evidence type="ECO:0000313" key="2">
    <source>
        <dbReference type="EMBL" id="CAJ2500583.1"/>
    </source>
</evidence>
<feature type="compositionally biased region" description="Basic and acidic residues" evidence="1">
    <location>
        <begin position="1"/>
        <end position="11"/>
    </location>
</feature>
<proteinExistence type="predicted"/>
<feature type="compositionally biased region" description="Low complexity" evidence="1">
    <location>
        <begin position="30"/>
        <end position="40"/>
    </location>
</feature>
<organism evidence="2 3">
    <name type="scientific">Anthostomella pinea</name>
    <dbReference type="NCBI Taxonomy" id="933095"/>
    <lineage>
        <taxon>Eukaryota</taxon>
        <taxon>Fungi</taxon>
        <taxon>Dikarya</taxon>
        <taxon>Ascomycota</taxon>
        <taxon>Pezizomycotina</taxon>
        <taxon>Sordariomycetes</taxon>
        <taxon>Xylariomycetidae</taxon>
        <taxon>Xylariales</taxon>
        <taxon>Xylariaceae</taxon>
        <taxon>Anthostomella</taxon>
    </lineage>
</organism>
<feature type="compositionally biased region" description="Basic and acidic residues" evidence="1">
    <location>
        <begin position="282"/>
        <end position="346"/>
    </location>
</feature>
<name>A0AAI8YDH6_9PEZI</name>
<feature type="region of interest" description="Disordered" evidence="1">
    <location>
        <begin position="281"/>
        <end position="346"/>
    </location>
</feature>
<feature type="region of interest" description="Disordered" evidence="1">
    <location>
        <begin position="204"/>
        <end position="246"/>
    </location>
</feature>
<reference evidence="2" key="1">
    <citation type="submission" date="2023-10" db="EMBL/GenBank/DDBJ databases">
        <authorList>
            <person name="Hackl T."/>
        </authorList>
    </citation>
    <scope>NUCLEOTIDE SEQUENCE</scope>
</reference>
<dbReference type="InterPro" id="IPR053221">
    <property type="entry name" value="Burnettramic_acid_biosynth"/>
</dbReference>
<dbReference type="Proteomes" id="UP001295740">
    <property type="component" value="Unassembled WGS sequence"/>
</dbReference>
<accession>A0AAI8YDH6</accession>
<feature type="compositionally biased region" description="Low complexity" evidence="1">
    <location>
        <begin position="231"/>
        <end position="241"/>
    </location>
</feature>
<dbReference type="EMBL" id="CAUWAG010000003">
    <property type="protein sequence ID" value="CAJ2500583.1"/>
    <property type="molecule type" value="Genomic_DNA"/>
</dbReference>
<sequence length="414" mass="45035">MDMNSTDKDLGDSMGEISLAGTASPSEATSSQHHLSGSSSTWDTRHGPAPPAYAEHEPMRQQGAGSSSERYEDRSLGPGTSTTAPRLPRAAFLAFLDGLNRVAVASPPLQILGLAGNALGLVPSGIAQIVGGAIDAAATLGTIVVSKGATGVSLRKANREIFGVRGLKVEVARLEALARVVGVPILDAAGRVRRDAALMRPIESLFEDGEEEGEGEEVEEGEEGGEEGAHTQTRTQTRPQTLSAQQRRLQALEPWIAPLELEALPPIDMEGAGALGRLHTAVSERQRARGESKVLKRRGKALEKGREDVRKAEREREKELAKLDREERKVREGKGRKEGKEGKEARKLEEKLAKIAREREEVERDYEKEMEKVDRGARKRDMEAKDMQKILWLVIRNLDAENVSGENPYVGGQV</sequence>
<evidence type="ECO:0000256" key="1">
    <source>
        <dbReference type="SAM" id="MobiDB-lite"/>
    </source>
</evidence>
<comment type="caution">
    <text evidence="2">The sequence shown here is derived from an EMBL/GenBank/DDBJ whole genome shotgun (WGS) entry which is preliminary data.</text>
</comment>
<feature type="compositionally biased region" description="Acidic residues" evidence="1">
    <location>
        <begin position="205"/>
        <end position="226"/>
    </location>
</feature>
<dbReference type="AlphaFoldDB" id="A0AAI8YDH6"/>
<protein>
    <submittedName>
        <fullName evidence="2">Uu.00g034360.m01.CDS01</fullName>
    </submittedName>
</protein>
<dbReference type="PANTHER" id="PTHR38887">
    <property type="entry name" value="CHROMOSOME 21, WHOLE GENOME SHOTGUN SEQUENCE"/>
    <property type="match status" value="1"/>
</dbReference>
<feature type="region of interest" description="Disordered" evidence="1">
    <location>
        <begin position="1"/>
        <end position="83"/>
    </location>
</feature>
<evidence type="ECO:0000313" key="3">
    <source>
        <dbReference type="Proteomes" id="UP001295740"/>
    </source>
</evidence>
<dbReference type="PANTHER" id="PTHR38887:SF1">
    <property type="entry name" value="RAS MODIFICATION PROTEIN ERF4"/>
    <property type="match status" value="1"/>
</dbReference>
<gene>
    <name evidence="2" type="ORF">KHLLAP_LOCUS1051</name>
</gene>